<reference evidence="2" key="1">
    <citation type="submission" date="2014-09" db="EMBL/GenBank/DDBJ databases">
        <authorList>
            <person name="Magalhaes I.L.F."/>
            <person name="Oliveira U."/>
            <person name="Santos F.R."/>
            <person name="Vidigal T.H.D.A."/>
            <person name="Brescovit A.D."/>
            <person name="Santos A.J."/>
        </authorList>
    </citation>
    <scope>NUCLEOTIDE SEQUENCE</scope>
    <source>
        <tissue evidence="2">Shoot tissue taken approximately 20 cm above the soil surface</tissue>
    </source>
</reference>
<protein>
    <submittedName>
        <fullName evidence="2">Uncharacterized protein</fullName>
    </submittedName>
</protein>
<keyword evidence="1" id="KW-0812">Transmembrane</keyword>
<sequence length="65" mass="7602">MPLLVICSFTYFKSSLQFNLAPIVTSFPSIVCTCCLLLFGLLIYIVYKFQLELLSYFILQLLWRI</sequence>
<keyword evidence="1" id="KW-1133">Transmembrane helix</keyword>
<evidence type="ECO:0000256" key="1">
    <source>
        <dbReference type="SAM" id="Phobius"/>
    </source>
</evidence>
<dbReference type="EMBL" id="GBRH01188762">
    <property type="protein sequence ID" value="JAE09134.1"/>
    <property type="molecule type" value="Transcribed_RNA"/>
</dbReference>
<proteinExistence type="predicted"/>
<dbReference type="AlphaFoldDB" id="A0A0A9FD66"/>
<evidence type="ECO:0000313" key="2">
    <source>
        <dbReference type="EMBL" id="JAE09134.1"/>
    </source>
</evidence>
<reference evidence="2" key="2">
    <citation type="journal article" date="2015" name="Data Brief">
        <title>Shoot transcriptome of the giant reed, Arundo donax.</title>
        <authorList>
            <person name="Barrero R.A."/>
            <person name="Guerrero F.D."/>
            <person name="Moolhuijzen P."/>
            <person name="Goolsby J.A."/>
            <person name="Tidwell J."/>
            <person name="Bellgard S.E."/>
            <person name="Bellgard M.I."/>
        </authorList>
    </citation>
    <scope>NUCLEOTIDE SEQUENCE</scope>
    <source>
        <tissue evidence="2">Shoot tissue taken approximately 20 cm above the soil surface</tissue>
    </source>
</reference>
<organism evidence="2">
    <name type="scientific">Arundo donax</name>
    <name type="common">Giant reed</name>
    <name type="synonym">Donax arundinaceus</name>
    <dbReference type="NCBI Taxonomy" id="35708"/>
    <lineage>
        <taxon>Eukaryota</taxon>
        <taxon>Viridiplantae</taxon>
        <taxon>Streptophyta</taxon>
        <taxon>Embryophyta</taxon>
        <taxon>Tracheophyta</taxon>
        <taxon>Spermatophyta</taxon>
        <taxon>Magnoliopsida</taxon>
        <taxon>Liliopsida</taxon>
        <taxon>Poales</taxon>
        <taxon>Poaceae</taxon>
        <taxon>PACMAD clade</taxon>
        <taxon>Arundinoideae</taxon>
        <taxon>Arundineae</taxon>
        <taxon>Arundo</taxon>
    </lineage>
</organism>
<name>A0A0A9FD66_ARUDO</name>
<keyword evidence="1" id="KW-0472">Membrane</keyword>
<feature type="transmembrane region" description="Helical" evidence="1">
    <location>
        <begin position="27"/>
        <end position="47"/>
    </location>
</feature>
<accession>A0A0A9FD66</accession>